<evidence type="ECO:0000313" key="3">
    <source>
        <dbReference type="Proteomes" id="UP001597024"/>
    </source>
</evidence>
<feature type="non-terminal residue" evidence="2">
    <location>
        <position position="1"/>
    </location>
</feature>
<dbReference type="SMART" id="SM00382">
    <property type="entry name" value="AAA"/>
    <property type="match status" value="1"/>
</dbReference>
<dbReference type="InterPro" id="IPR027417">
    <property type="entry name" value="P-loop_NTPase"/>
</dbReference>
<gene>
    <name evidence="2" type="ORF">ACFQ08_43980</name>
</gene>
<evidence type="ECO:0000259" key="1">
    <source>
        <dbReference type="SMART" id="SM00382"/>
    </source>
</evidence>
<dbReference type="PANTHER" id="PTHR47691:SF3">
    <property type="entry name" value="HTH-TYPE TRANSCRIPTIONAL REGULATOR RV0890C-RELATED"/>
    <property type="match status" value="1"/>
</dbReference>
<proteinExistence type="predicted"/>
<reference evidence="3" key="1">
    <citation type="journal article" date="2019" name="Int. J. Syst. Evol. Microbiol.">
        <title>The Global Catalogue of Microorganisms (GCM) 10K type strain sequencing project: providing services to taxonomists for standard genome sequencing and annotation.</title>
        <authorList>
            <consortium name="The Broad Institute Genomics Platform"/>
            <consortium name="The Broad Institute Genome Sequencing Center for Infectious Disease"/>
            <person name="Wu L."/>
            <person name="Ma J."/>
        </authorList>
    </citation>
    <scope>NUCLEOTIDE SEQUENCE [LARGE SCALE GENOMIC DNA]</scope>
    <source>
        <strain evidence="3">CCUG 62974</strain>
    </source>
</reference>
<keyword evidence="3" id="KW-1185">Reference proteome</keyword>
<dbReference type="Pfam" id="PF13191">
    <property type="entry name" value="AAA_16"/>
    <property type="match status" value="1"/>
</dbReference>
<sequence length="201" mass="21240">DRLGAGPGPELARVHAGLLAADRPVREGLHYDGSSLLGREADIRTVHALLQSSRVVSIVGPGGLGKTRLAHVVGRNAVQPVAHFVELVAVSSPEGVVDEVGSALGVRDSVVGRRALTPQQRADVRTRIARHLDQVPSLLILDNCEHVVEAVADLVAFLVATTRDLRVLTTSRAPLAIPAERVHQLGELATGDAVELFGQRA</sequence>
<evidence type="ECO:0000313" key="2">
    <source>
        <dbReference type="EMBL" id="MFD0891553.1"/>
    </source>
</evidence>
<dbReference type="SUPFAM" id="SSF52540">
    <property type="entry name" value="P-loop containing nucleoside triphosphate hydrolases"/>
    <property type="match status" value="1"/>
</dbReference>
<dbReference type="Proteomes" id="UP001597024">
    <property type="component" value="Unassembled WGS sequence"/>
</dbReference>
<organism evidence="2 3">
    <name type="scientific">Streptosporangium algeriense</name>
    <dbReference type="NCBI Taxonomy" id="1682748"/>
    <lineage>
        <taxon>Bacteria</taxon>
        <taxon>Bacillati</taxon>
        <taxon>Actinomycetota</taxon>
        <taxon>Actinomycetes</taxon>
        <taxon>Streptosporangiales</taxon>
        <taxon>Streptosporangiaceae</taxon>
        <taxon>Streptosporangium</taxon>
    </lineage>
</organism>
<name>A0ABW3E6T2_9ACTN</name>
<accession>A0ABW3E6T2</accession>
<dbReference type="Gene3D" id="3.40.50.300">
    <property type="entry name" value="P-loop containing nucleotide triphosphate hydrolases"/>
    <property type="match status" value="1"/>
</dbReference>
<feature type="domain" description="AAA+ ATPase" evidence="1">
    <location>
        <begin position="52"/>
        <end position="190"/>
    </location>
</feature>
<dbReference type="InterPro" id="IPR003593">
    <property type="entry name" value="AAA+_ATPase"/>
</dbReference>
<feature type="non-terminal residue" evidence="2">
    <location>
        <position position="201"/>
    </location>
</feature>
<protein>
    <submittedName>
        <fullName evidence="2">AAA family ATPase</fullName>
    </submittedName>
</protein>
<dbReference type="PANTHER" id="PTHR47691">
    <property type="entry name" value="REGULATOR-RELATED"/>
    <property type="match status" value="1"/>
</dbReference>
<dbReference type="InterPro" id="IPR041664">
    <property type="entry name" value="AAA_16"/>
</dbReference>
<dbReference type="EMBL" id="JBHTHX010003281">
    <property type="protein sequence ID" value="MFD0891553.1"/>
    <property type="molecule type" value="Genomic_DNA"/>
</dbReference>
<comment type="caution">
    <text evidence="2">The sequence shown here is derived from an EMBL/GenBank/DDBJ whole genome shotgun (WGS) entry which is preliminary data.</text>
</comment>